<dbReference type="InterPro" id="IPR057258">
    <property type="entry name" value="Ribosomal_uS3"/>
</dbReference>
<dbReference type="SMART" id="SM00322">
    <property type="entry name" value="KH"/>
    <property type="match status" value="1"/>
</dbReference>
<evidence type="ECO:0000313" key="11">
    <source>
        <dbReference type="Proteomes" id="UP000231183"/>
    </source>
</evidence>
<evidence type="ECO:0000256" key="7">
    <source>
        <dbReference type="ARBA" id="ARBA00035257"/>
    </source>
</evidence>
<evidence type="ECO:0000256" key="2">
    <source>
        <dbReference type="ARBA" id="ARBA00022730"/>
    </source>
</evidence>
<dbReference type="Proteomes" id="UP000231183">
    <property type="component" value="Unassembled WGS sequence"/>
</dbReference>
<evidence type="ECO:0000256" key="3">
    <source>
        <dbReference type="ARBA" id="ARBA00022884"/>
    </source>
</evidence>
<proteinExistence type="inferred from homology"/>
<dbReference type="InterPro" id="IPR036419">
    <property type="entry name" value="Ribosomal_S3_C_sf"/>
</dbReference>
<keyword evidence="5 8" id="KW-0687">Ribonucleoprotein</keyword>
<dbReference type="InterPro" id="IPR004044">
    <property type="entry name" value="KH_dom_type_2"/>
</dbReference>
<evidence type="ECO:0000256" key="6">
    <source>
        <dbReference type="ARBA" id="ARBA00024998"/>
    </source>
</evidence>
<evidence type="ECO:0000256" key="5">
    <source>
        <dbReference type="ARBA" id="ARBA00023274"/>
    </source>
</evidence>
<keyword evidence="2 8" id="KW-0699">rRNA-binding</keyword>
<name>A0A2M6W5B4_9BACT</name>
<gene>
    <name evidence="8" type="primary">rpsC</name>
    <name evidence="10" type="ORF">COU31_00150</name>
</gene>
<dbReference type="CDD" id="cd02412">
    <property type="entry name" value="KH-II_30S_S3"/>
    <property type="match status" value="1"/>
</dbReference>
<dbReference type="InterPro" id="IPR009019">
    <property type="entry name" value="KH_sf_prok-type"/>
</dbReference>
<dbReference type="GO" id="GO:0019843">
    <property type="term" value="F:rRNA binding"/>
    <property type="evidence" value="ECO:0007669"/>
    <property type="project" value="UniProtKB-UniRule"/>
</dbReference>
<dbReference type="SUPFAM" id="SSF54821">
    <property type="entry name" value="Ribosomal protein S3 C-terminal domain"/>
    <property type="match status" value="1"/>
</dbReference>
<sequence>MGHKVHPKIYRIPHVYTWDSKWFAHQGAMPSFLEQETKIREYLETKLRDASIDAIGVERSVKEMKIIILAGKPGVIIGRGGKGLEDLRRYIERNILQFKLKVDISVQEVRQPALSAQIVANSIAQEIERRIPFRRVMKQTIEKSMSAGAQGIKICLAGRLNGVEIARTEKLGAGKMSLITMRSDVDYAYVRANTLYGVIGVKVWIYKGEAFGRRDKFASAVKTEENKK</sequence>
<protein>
    <recommendedName>
        <fullName evidence="7 8">Small ribosomal subunit protein uS3</fullName>
    </recommendedName>
</protein>
<dbReference type="InterPro" id="IPR001351">
    <property type="entry name" value="Ribosomal_uS3_C"/>
</dbReference>
<dbReference type="PANTHER" id="PTHR11760:SF19">
    <property type="entry name" value="SMALL RIBOSOMAL SUBUNIT PROTEIN US3C"/>
    <property type="match status" value="1"/>
</dbReference>
<dbReference type="EMBL" id="PFBX01000002">
    <property type="protein sequence ID" value="PIT87963.1"/>
    <property type="molecule type" value="Genomic_DNA"/>
</dbReference>
<evidence type="ECO:0000256" key="1">
    <source>
        <dbReference type="ARBA" id="ARBA00010761"/>
    </source>
</evidence>
<dbReference type="GO" id="GO:0006412">
    <property type="term" value="P:translation"/>
    <property type="evidence" value="ECO:0007669"/>
    <property type="project" value="UniProtKB-UniRule"/>
</dbReference>
<dbReference type="InterPro" id="IPR015946">
    <property type="entry name" value="KH_dom-like_a/b"/>
</dbReference>
<dbReference type="Gene3D" id="3.30.1140.32">
    <property type="entry name" value="Ribosomal protein S3, C-terminal domain"/>
    <property type="match status" value="1"/>
</dbReference>
<comment type="similarity">
    <text evidence="1 8">Belongs to the universal ribosomal protein uS3 family.</text>
</comment>
<dbReference type="Gene3D" id="3.30.300.20">
    <property type="match status" value="1"/>
</dbReference>
<dbReference type="GO" id="GO:0022627">
    <property type="term" value="C:cytosolic small ribosomal subunit"/>
    <property type="evidence" value="ECO:0007669"/>
    <property type="project" value="TreeGrafter"/>
</dbReference>
<evidence type="ECO:0000256" key="4">
    <source>
        <dbReference type="ARBA" id="ARBA00022980"/>
    </source>
</evidence>
<dbReference type="GO" id="GO:0003729">
    <property type="term" value="F:mRNA binding"/>
    <property type="evidence" value="ECO:0007669"/>
    <property type="project" value="UniProtKB-UniRule"/>
</dbReference>
<comment type="subunit">
    <text evidence="8">Part of the 30S ribosomal subunit. Forms a tight complex with proteins S10 and S14.</text>
</comment>
<comment type="function">
    <text evidence="6 8">Binds the lower part of the 30S subunit head. Binds mRNA in the 70S ribosome, positioning it for translation.</text>
</comment>
<dbReference type="SUPFAM" id="SSF54814">
    <property type="entry name" value="Prokaryotic type KH domain (KH-domain type II)"/>
    <property type="match status" value="1"/>
</dbReference>
<reference evidence="11" key="1">
    <citation type="submission" date="2017-09" db="EMBL/GenBank/DDBJ databases">
        <title>Depth-based differentiation of microbial function through sediment-hosted aquifers and enrichment of novel symbionts in the deep terrestrial subsurface.</title>
        <authorList>
            <person name="Probst A.J."/>
            <person name="Ladd B."/>
            <person name="Jarett J.K."/>
            <person name="Geller-Mcgrath D.E."/>
            <person name="Sieber C.M.K."/>
            <person name="Emerson J.B."/>
            <person name="Anantharaman K."/>
            <person name="Thomas B.C."/>
            <person name="Malmstrom R."/>
            <person name="Stieglmeier M."/>
            <person name="Klingl A."/>
            <person name="Woyke T."/>
            <person name="Ryan C.M."/>
            <person name="Banfield J.F."/>
        </authorList>
    </citation>
    <scope>NUCLEOTIDE SEQUENCE [LARGE SCALE GENOMIC DNA]</scope>
</reference>
<dbReference type="Pfam" id="PF07650">
    <property type="entry name" value="KH_2"/>
    <property type="match status" value="1"/>
</dbReference>
<evidence type="ECO:0000256" key="8">
    <source>
        <dbReference type="HAMAP-Rule" id="MF_01309"/>
    </source>
</evidence>
<dbReference type="AlphaFoldDB" id="A0A2M6W5B4"/>
<dbReference type="FunFam" id="3.30.300.20:FF:000001">
    <property type="entry name" value="30S ribosomal protein S3"/>
    <property type="match status" value="1"/>
</dbReference>
<comment type="caution">
    <text evidence="10">The sequence shown here is derived from an EMBL/GenBank/DDBJ whole genome shotgun (WGS) entry which is preliminary data.</text>
</comment>
<organism evidence="10 11">
    <name type="scientific">Candidatus Magasanikbacteria bacterium CG10_big_fil_rev_8_21_14_0_10_40_10</name>
    <dbReference type="NCBI Taxonomy" id="1974648"/>
    <lineage>
        <taxon>Bacteria</taxon>
        <taxon>Candidatus Magasanikiibacteriota</taxon>
    </lineage>
</organism>
<dbReference type="GO" id="GO:0003735">
    <property type="term" value="F:structural constituent of ribosome"/>
    <property type="evidence" value="ECO:0007669"/>
    <property type="project" value="InterPro"/>
</dbReference>
<dbReference type="NCBIfam" id="TIGR01009">
    <property type="entry name" value="rpsC_bact"/>
    <property type="match status" value="1"/>
</dbReference>
<dbReference type="InterPro" id="IPR004087">
    <property type="entry name" value="KH_dom"/>
</dbReference>
<feature type="domain" description="KH type-2" evidence="9">
    <location>
        <begin position="39"/>
        <end position="110"/>
    </location>
</feature>
<keyword evidence="4 8" id="KW-0689">Ribosomal protein</keyword>
<dbReference type="PROSITE" id="PS50823">
    <property type="entry name" value="KH_TYPE_2"/>
    <property type="match status" value="1"/>
</dbReference>
<accession>A0A2M6W5B4</accession>
<evidence type="ECO:0000313" key="10">
    <source>
        <dbReference type="EMBL" id="PIT87963.1"/>
    </source>
</evidence>
<dbReference type="PANTHER" id="PTHR11760">
    <property type="entry name" value="30S/40S RIBOSOMAL PROTEIN S3"/>
    <property type="match status" value="1"/>
</dbReference>
<evidence type="ECO:0000259" key="9">
    <source>
        <dbReference type="PROSITE" id="PS50823"/>
    </source>
</evidence>
<dbReference type="HAMAP" id="MF_01309_B">
    <property type="entry name" value="Ribosomal_uS3_B"/>
    <property type="match status" value="1"/>
</dbReference>
<dbReference type="InterPro" id="IPR005704">
    <property type="entry name" value="Ribosomal_uS3_bac-typ"/>
</dbReference>
<keyword evidence="3 8" id="KW-0694">RNA-binding</keyword>
<dbReference type="Pfam" id="PF00189">
    <property type="entry name" value="Ribosomal_S3_C"/>
    <property type="match status" value="1"/>
</dbReference>